<accession>A0AAI9ZRD2</accession>
<sequence length="241" mass="26561">MKRQAGSTLRRGRNRSPLRVRGVFVPGALCYRCCLSLENSIIVPFFQDEPSGRELDNLATDEKAFNGVFAALLVRTDLIDDDALVSSSVSRCRPVTENSEIPALQRPVVGLSHNAPVFPVVLLAGGSPGLFARTFWLPECSWPALPACLASNQPAKDKGPGRRHCRWSTWQCADIARAPYQVCSAQRALRSEHGGAPAWNRGWEMAVVQIVREVGIITPENPLSHLPYPFFSEVTQSRGWP</sequence>
<dbReference type="EMBL" id="JAHMHQ010000010">
    <property type="protein sequence ID" value="KAK1636800.1"/>
    <property type="molecule type" value="Genomic_DNA"/>
</dbReference>
<dbReference type="AlphaFoldDB" id="A0AAI9ZRD2"/>
<gene>
    <name evidence="1" type="ORF">BDP81DRAFT_28763</name>
</gene>
<protein>
    <submittedName>
        <fullName evidence="1">Uncharacterized protein</fullName>
    </submittedName>
</protein>
<comment type="caution">
    <text evidence="1">The sequence shown here is derived from an EMBL/GenBank/DDBJ whole genome shotgun (WGS) entry which is preliminary data.</text>
</comment>
<evidence type="ECO:0000313" key="1">
    <source>
        <dbReference type="EMBL" id="KAK1636800.1"/>
    </source>
</evidence>
<dbReference type="Proteomes" id="UP001243989">
    <property type="component" value="Unassembled WGS sequence"/>
</dbReference>
<evidence type="ECO:0000313" key="2">
    <source>
        <dbReference type="Proteomes" id="UP001243989"/>
    </source>
</evidence>
<dbReference type="RefSeq" id="XP_060445407.1">
    <property type="nucleotide sequence ID" value="XM_060583042.1"/>
</dbReference>
<reference evidence="1" key="1">
    <citation type="submission" date="2021-06" db="EMBL/GenBank/DDBJ databases">
        <title>Comparative genomics, transcriptomics and evolutionary studies reveal genomic signatures of adaptation to plant cell wall in hemibiotrophic fungi.</title>
        <authorList>
            <consortium name="DOE Joint Genome Institute"/>
            <person name="Baroncelli R."/>
            <person name="Diaz J.F."/>
            <person name="Benocci T."/>
            <person name="Peng M."/>
            <person name="Battaglia E."/>
            <person name="Haridas S."/>
            <person name="Andreopoulos W."/>
            <person name="Labutti K."/>
            <person name="Pangilinan J."/>
            <person name="Floch G.L."/>
            <person name="Makela M.R."/>
            <person name="Henrissat B."/>
            <person name="Grigoriev I.V."/>
            <person name="Crouch J.A."/>
            <person name="De Vries R.P."/>
            <person name="Sukno S.A."/>
            <person name="Thon M.R."/>
        </authorList>
    </citation>
    <scope>NUCLEOTIDE SEQUENCE</scope>
    <source>
        <strain evidence="1">CBS 102054</strain>
    </source>
</reference>
<name>A0AAI9ZRD2_9PEZI</name>
<organism evidence="1 2">
    <name type="scientific">Colletotrichum phormii</name>
    <dbReference type="NCBI Taxonomy" id="359342"/>
    <lineage>
        <taxon>Eukaryota</taxon>
        <taxon>Fungi</taxon>
        <taxon>Dikarya</taxon>
        <taxon>Ascomycota</taxon>
        <taxon>Pezizomycotina</taxon>
        <taxon>Sordariomycetes</taxon>
        <taxon>Hypocreomycetidae</taxon>
        <taxon>Glomerellales</taxon>
        <taxon>Glomerellaceae</taxon>
        <taxon>Colletotrichum</taxon>
        <taxon>Colletotrichum acutatum species complex</taxon>
    </lineage>
</organism>
<dbReference type="GeneID" id="85467904"/>
<keyword evidence="2" id="KW-1185">Reference proteome</keyword>
<proteinExistence type="predicted"/>